<dbReference type="GO" id="GO:0016747">
    <property type="term" value="F:acyltransferase activity, transferring groups other than amino-acyl groups"/>
    <property type="evidence" value="ECO:0007669"/>
    <property type="project" value="InterPro"/>
</dbReference>
<sequence>MTKVMSVISSDDRIFIDRLRGLSIIRVVLVHLGLSWFLTPYSQFIHVFLPILFFVSGAISYPVYLRAESIRYYSFKRLLSIIIPYYLIVGFIVSIYYLFFASFEELSPYTLARWFLVSPATEMMPFNLGQIWFLRALIIIILISIPLFLFARVSLKILAIPIFISIILSASELVWNISSIFYIGFFNFYQPIVNMGFFFFGAYYYAAAENFSSKKLSLLFLISLFLSYASFKYFDLDLNMANHTFSPNLYYISLSFAVIFLVLLLKPVIQLIFEKIKIIDKFVGLYSKHAYGVFIIHSFLIHYSEVEFGWENVASDPLRAIFKVSFVLFGSLLIAIPVTKITKPVTSLILRNVNRK</sequence>
<evidence type="ECO:0000313" key="3">
    <source>
        <dbReference type="EMBL" id="PXX90729.1"/>
    </source>
</evidence>
<dbReference type="InterPro" id="IPR002656">
    <property type="entry name" value="Acyl_transf_3_dom"/>
</dbReference>
<feature type="transmembrane region" description="Helical" evidence="1">
    <location>
        <begin position="324"/>
        <end position="342"/>
    </location>
</feature>
<keyword evidence="1" id="KW-0812">Transmembrane</keyword>
<evidence type="ECO:0000259" key="2">
    <source>
        <dbReference type="Pfam" id="PF01757"/>
    </source>
</evidence>
<accession>A0A2V3ZJK0</accession>
<reference evidence="4" key="1">
    <citation type="submission" date="2018-05" db="EMBL/GenBank/DDBJ databases">
        <authorList>
            <person name="Lu D."/>
        </authorList>
    </citation>
    <scope>NUCLEOTIDE SEQUENCE [LARGE SCALE GENOMIC DNA]</scope>
    <source>
        <strain evidence="4">F01</strain>
    </source>
</reference>
<keyword evidence="4" id="KW-1185">Reference proteome</keyword>
<dbReference type="Pfam" id="PF01757">
    <property type="entry name" value="Acyl_transf_3"/>
    <property type="match status" value="1"/>
</dbReference>
<keyword evidence="1" id="KW-1133">Transmembrane helix</keyword>
<comment type="caution">
    <text evidence="3">The sequence shown here is derived from an EMBL/GenBank/DDBJ whole genome shotgun (WGS) entry which is preliminary data.</text>
</comment>
<dbReference type="RefSeq" id="WP_114612954.1">
    <property type="nucleotide sequence ID" value="NZ_QFWX01000004.1"/>
</dbReference>
<name>A0A2V3ZJK0_9GAMM</name>
<feature type="transmembrane region" description="Helical" evidence="1">
    <location>
        <begin position="158"/>
        <end position="182"/>
    </location>
</feature>
<feature type="transmembrane region" description="Helical" evidence="1">
    <location>
        <begin position="188"/>
        <end position="206"/>
    </location>
</feature>
<protein>
    <recommendedName>
        <fullName evidence="2">Acyltransferase 3 domain-containing protein</fullName>
    </recommendedName>
</protein>
<feature type="domain" description="Acyltransferase 3" evidence="2">
    <location>
        <begin position="14"/>
        <end position="335"/>
    </location>
</feature>
<feature type="transmembrane region" description="Helical" evidence="1">
    <location>
        <begin position="132"/>
        <end position="151"/>
    </location>
</feature>
<feature type="transmembrane region" description="Helical" evidence="1">
    <location>
        <begin position="249"/>
        <end position="273"/>
    </location>
</feature>
<gene>
    <name evidence="3" type="ORF">DIT71_09280</name>
</gene>
<feature type="transmembrane region" description="Helical" evidence="1">
    <location>
        <begin position="21"/>
        <end position="38"/>
    </location>
</feature>
<evidence type="ECO:0000313" key="4">
    <source>
        <dbReference type="Proteomes" id="UP000253987"/>
    </source>
</evidence>
<dbReference type="AlphaFoldDB" id="A0A2V3ZJK0"/>
<dbReference type="EMBL" id="QFWX01000004">
    <property type="protein sequence ID" value="PXX90729.1"/>
    <property type="molecule type" value="Genomic_DNA"/>
</dbReference>
<reference evidence="3 4" key="2">
    <citation type="submission" date="2018-06" db="EMBL/GenBank/DDBJ databases">
        <title>Marinobactersediminissp. nov, a moderately halophilic bacterium isolated from marine solar saltern.</title>
        <authorList>
            <person name="Zhang Y."/>
        </authorList>
    </citation>
    <scope>NUCLEOTIDE SEQUENCE [LARGE SCALE GENOMIC DNA]</scope>
    <source>
        <strain evidence="3 4">F01</strain>
    </source>
</reference>
<keyword evidence="1" id="KW-0472">Membrane</keyword>
<feature type="transmembrane region" description="Helical" evidence="1">
    <location>
        <begin position="44"/>
        <end position="65"/>
    </location>
</feature>
<feature type="transmembrane region" description="Helical" evidence="1">
    <location>
        <begin position="285"/>
        <end position="304"/>
    </location>
</feature>
<feature type="transmembrane region" description="Helical" evidence="1">
    <location>
        <begin position="218"/>
        <end position="234"/>
    </location>
</feature>
<feature type="transmembrane region" description="Helical" evidence="1">
    <location>
        <begin position="77"/>
        <end position="99"/>
    </location>
</feature>
<organism evidence="3 4">
    <name type="scientific">Marinobacter vulgaris</name>
    <dbReference type="NCBI Taxonomy" id="1928331"/>
    <lineage>
        <taxon>Bacteria</taxon>
        <taxon>Pseudomonadati</taxon>
        <taxon>Pseudomonadota</taxon>
        <taxon>Gammaproteobacteria</taxon>
        <taxon>Pseudomonadales</taxon>
        <taxon>Marinobacteraceae</taxon>
        <taxon>Marinobacter</taxon>
    </lineage>
</organism>
<proteinExistence type="predicted"/>
<evidence type="ECO:0000256" key="1">
    <source>
        <dbReference type="SAM" id="Phobius"/>
    </source>
</evidence>
<dbReference type="Proteomes" id="UP000253987">
    <property type="component" value="Unassembled WGS sequence"/>
</dbReference>
<dbReference type="OrthoDB" id="6354098at2"/>